<evidence type="ECO:0000313" key="2">
    <source>
        <dbReference type="EMBL" id="MBW0532276.1"/>
    </source>
</evidence>
<feature type="region of interest" description="Disordered" evidence="1">
    <location>
        <begin position="104"/>
        <end position="148"/>
    </location>
</feature>
<gene>
    <name evidence="2" type="ORF">O181_071991</name>
</gene>
<dbReference type="OrthoDB" id="2157866at2759"/>
<reference evidence="2" key="1">
    <citation type="submission" date="2021-03" db="EMBL/GenBank/DDBJ databases">
        <title>Draft genome sequence of rust myrtle Austropuccinia psidii MF-1, a brazilian biotype.</title>
        <authorList>
            <person name="Quecine M.C."/>
            <person name="Pachon D.M.R."/>
            <person name="Bonatelli M.L."/>
            <person name="Correr F.H."/>
            <person name="Franceschini L.M."/>
            <person name="Leite T.F."/>
            <person name="Margarido G.R.A."/>
            <person name="Almeida C.A."/>
            <person name="Ferrarezi J.A."/>
            <person name="Labate C.A."/>
        </authorList>
    </citation>
    <scope>NUCLEOTIDE SEQUENCE</scope>
    <source>
        <strain evidence="2">MF-1</strain>
    </source>
</reference>
<comment type="caution">
    <text evidence="2">The sequence shown here is derived from an EMBL/GenBank/DDBJ whole genome shotgun (WGS) entry which is preliminary data.</text>
</comment>
<dbReference type="AlphaFoldDB" id="A0A9Q3F1S5"/>
<sequence length="148" mass="16724">MGTSNQRTGRIWIKLFSSTNSSKIHSNGEWTTRGLTKLHTGRSWEHVSRRLTRSRPTQLSSGFTQFSNQKISGKESTLFTIPGTFQEKTGVKGKEEDFFQPKAERVGPNDMKAVGRGERSTKEPEIALNTSNRIRSSSTRHITPTQRE</sequence>
<evidence type="ECO:0000256" key="1">
    <source>
        <dbReference type="SAM" id="MobiDB-lite"/>
    </source>
</evidence>
<feature type="compositionally biased region" description="Basic and acidic residues" evidence="1">
    <location>
        <begin position="104"/>
        <end position="125"/>
    </location>
</feature>
<evidence type="ECO:0000313" key="3">
    <source>
        <dbReference type="Proteomes" id="UP000765509"/>
    </source>
</evidence>
<proteinExistence type="predicted"/>
<accession>A0A9Q3F1S5</accession>
<keyword evidence="3" id="KW-1185">Reference proteome</keyword>
<name>A0A9Q3F1S5_9BASI</name>
<feature type="compositionally biased region" description="Low complexity" evidence="1">
    <location>
        <begin position="129"/>
        <end position="148"/>
    </location>
</feature>
<organism evidence="2 3">
    <name type="scientific">Austropuccinia psidii MF-1</name>
    <dbReference type="NCBI Taxonomy" id="1389203"/>
    <lineage>
        <taxon>Eukaryota</taxon>
        <taxon>Fungi</taxon>
        <taxon>Dikarya</taxon>
        <taxon>Basidiomycota</taxon>
        <taxon>Pucciniomycotina</taxon>
        <taxon>Pucciniomycetes</taxon>
        <taxon>Pucciniales</taxon>
        <taxon>Sphaerophragmiaceae</taxon>
        <taxon>Austropuccinia</taxon>
    </lineage>
</organism>
<protein>
    <submittedName>
        <fullName evidence="2">Uncharacterized protein</fullName>
    </submittedName>
</protein>
<dbReference type="EMBL" id="AVOT02037580">
    <property type="protein sequence ID" value="MBW0532276.1"/>
    <property type="molecule type" value="Genomic_DNA"/>
</dbReference>
<dbReference type="Proteomes" id="UP000765509">
    <property type="component" value="Unassembled WGS sequence"/>
</dbReference>